<dbReference type="PaxDb" id="2903-EOD38581"/>
<accession>A0A0D3KS46</accession>
<dbReference type="RefSeq" id="XP_005791010.1">
    <property type="nucleotide sequence ID" value="XM_005790953.1"/>
</dbReference>
<keyword evidence="3" id="KW-1185">Reference proteome</keyword>
<evidence type="ECO:0000313" key="3">
    <source>
        <dbReference type="Proteomes" id="UP000013827"/>
    </source>
</evidence>
<name>A0A0D3KS46_EMIH1</name>
<reference evidence="3" key="1">
    <citation type="journal article" date="2013" name="Nature">
        <title>Pan genome of the phytoplankton Emiliania underpins its global distribution.</title>
        <authorList>
            <person name="Read B.A."/>
            <person name="Kegel J."/>
            <person name="Klute M.J."/>
            <person name="Kuo A."/>
            <person name="Lefebvre S.C."/>
            <person name="Maumus F."/>
            <person name="Mayer C."/>
            <person name="Miller J."/>
            <person name="Monier A."/>
            <person name="Salamov A."/>
            <person name="Young J."/>
            <person name="Aguilar M."/>
            <person name="Claverie J.M."/>
            <person name="Frickenhaus S."/>
            <person name="Gonzalez K."/>
            <person name="Herman E.K."/>
            <person name="Lin Y.C."/>
            <person name="Napier J."/>
            <person name="Ogata H."/>
            <person name="Sarno A.F."/>
            <person name="Shmutz J."/>
            <person name="Schroeder D."/>
            <person name="de Vargas C."/>
            <person name="Verret F."/>
            <person name="von Dassow P."/>
            <person name="Valentin K."/>
            <person name="Van de Peer Y."/>
            <person name="Wheeler G."/>
            <person name="Dacks J.B."/>
            <person name="Delwiche C.F."/>
            <person name="Dyhrman S.T."/>
            <person name="Glockner G."/>
            <person name="John U."/>
            <person name="Richards T."/>
            <person name="Worden A.Z."/>
            <person name="Zhang X."/>
            <person name="Grigoriev I.V."/>
            <person name="Allen A.E."/>
            <person name="Bidle K."/>
            <person name="Borodovsky M."/>
            <person name="Bowler C."/>
            <person name="Brownlee C."/>
            <person name="Cock J.M."/>
            <person name="Elias M."/>
            <person name="Gladyshev V.N."/>
            <person name="Groth M."/>
            <person name="Guda C."/>
            <person name="Hadaegh A."/>
            <person name="Iglesias-Rodriguez M.D."/>
            <person name="Jenkins J."/>
            <person name="Jones B.M."/>
            <person name="Lawson T."/>
            <person name="Leese F."/>
            <person name="Lindquist E."/>
            <person name="Lobanov A."/>
            <person name="Lomsadze A."/>
            <person name="Malik S.B."/>
            <person name="Marsh M.E."/>
            <person name="Mackinder L."/>
            <person name="Mock T."/>
            <person name="Mueller-Roeber B."/>
            <person name="Pagarete A."/>
            <person name="Parker M."/>
            <person name="Probert I."/>
            <person name="Quesneville H."/>
            <person name="Raines C."/>
            <person name="Rensing S.A."/>
            <person name="Riano-Pachon D.M."/>
            <person name="Richier S."/>
            <person name="Rokitta S."/>
            <person name="Shiraiwa Y."/>
            <person name="Soanes D.M."/>
            <person name="van der Giezen M."/>
            <person name="Wahlund T.M."/>
            <person name="Williams B."/>
            <person name="Wilson W."/>
            <person name="Wolfe G."/>
            <person name="Wurch L.L."/>
        </authorList>
    </citation>
    <scope>NUCLEOTIDE SEQUENCE</scope>
</reference>
<dbReference type="Proteomes" id="UP000013827">
    <property type="component" value="Unassembled WGS sequence"/>
</dbReference>
<evidence type="ECO:0000313" key="2">
    <source>
        <dbReference type="EnsemblProtists" id="EOD38581"/>
    </source>
</evidence>
<proteinExistence type="predicted"/>
<evidence type="ECO:0000256" key="1">
    <source>
        <dbReference type="SAM" id="MobiDB-lite"/>
    </source>
</evidence>
<dbReference type="HOGENOM" id="CLU_1380377_0_0_1"/>
<evidence type="ECO:0008006" key="4">
    <source>
        <dbReference type="Google" id="ProtNLM"/>
    </source>
</evidence>
<reference evidence="2" key="2">
    <citation type="submission" date="2024-10" db="UniProtKB">
        <authorList>
            <consortium name="EnsemblProtists"/>
        </authorList>
    </citation>
    <scope>IDENTIFICATION</scope>
</reference>
<dbReference type="AlphaFoldDB" id="A0A0D3KS46"/>
<organism evidence="2 3">
    <name type="scientific">Emiliania huxleyi (strain CCMP1516)</name>
    <dbReference type="NCBI Taxonomy" id="280463"/>
    <lineage>
        <taxon>Eukaryota</taxon>
        <taxon>Haptista</taxon>
        <taxon>Haptophyta</taxon>
        <taxon>Prymnesiophyceae</taxon>
        <taxon>Isochrysidales</taxon>
        <taxon>Noelaerhabdaceae</taxon>
        <taxon>Emiliania</taxon>
    </lineage>
</organism>
<feature type="region of interest" description="Disordered" evidence="1">
    <location>
        <begin position="43"/>
        <end position="62"/>
    </location>
</feature>
<protein>
    <recommendedName>
        <fullName evidence="4">Histone H4</fullName>
    </recommendedName>
</protein>
<dbReference type="EnsemblProtists" id="EOD38581">
    <property type="protein sequence ID" value="EOD38581"/>
    <property type="gene ID" value="EMIHUDRAFT_440066"/>
</dbReference>
<dbReference type="KEGG" id="ehx:EMIHUDRAFT_440066"/>
<sequence>MPNFGALCGSRSHGSCVAEALVPLACPFQRLAPRDCRCLAGGGGEGGPVGGEGEGGPVGGEGEGGRLGLFSSPLPGLFSSPHPGLFSPPPWYSRPDYRSDCQSRRWGDTRARRRYARPGGVGMGGGRAAAAVPPSPALTSPSCFSSNQPVSLRGGGGGSALGRRVRARAARDLFREGTVGRVSISRARTILRYIKHCL</sequence>
<dbReference type="GeneID" id="17283852"/>